<dbReference type="AlphaFoldDB" id="A0ABC8J622"/>
<evidence type="ECO:0000313" key="3">
    <source>
        <dbReference type="Proteomes" id="UP001642260"/>
    </source>
</evidence>
<dbReference type="Proteomes" id="UP001642260">
    <property type="component" value="Unassembled WGS sequence"/>
</dbReference>
<organism evidence="2 3">
    <name type="scientific">Eruca vesicaria subsp. sativa</name>
    <name type="common">Garden rocket</name>
    <name type="synonym">Eruca sativa</name>
    <dbReference type="NCBI Taxonomy" id="29727"/>
    <lineage>
        <taxon>Eukaryota</taxon>
        <taxon>Viridiplantae</taxon>
        <taxon>Streptophyta</taxon>
        <taxon>Embryophyta</taxon>
        <taxon>Tracheophyta</taxon>
        <taxon>Spermatophyta</taxon>
        <taxon>Magnoliopsida</taxon>
        <taxon>eudicotyledons</taxon>
        <taxon>Gunneridae</taxon>
        <taxon>Pentapetalae</taxon>
        <taxon>rosids</taxon>
        <taxon>malvids</taxon>
        <taxon>Brassicales</taxon>
        <taxon>Brassicaceae</taxon>
        <taxon>Brassiceae</taxon>
        <taxon>Eruca</taxon>
    </lineage>
</organism>
<protein>
    <submittedName>
        <fullName evidence="2">Uncharacterized protein</fullName>
    </submittedName>
</protein>
<accession>A0ABC8J622</accession>
<reference evidence="2 3" key="1">
    <citation type="submission" date="2022-03" db="EMBL/GenBank/DDBJ databases">
        <authorList>
            <person name="Macdonald S."/>
            <person name="Ahmed S."/>
            <person name="Newling K."/>
        </authorList>
    </citation>
    <scope>NUCLEOTIDE SEQUENCE [LARGE SCALE GENOMIC DNA]</scope>
</reference>
<keyword evidence="3" id="KW-1185">Reference proteome</keyword>
<gene>
    <name evidence="2" type="ORF">ERUC_LOCUS4148</name>
</gene>
<name>A0ABC8J622_ERUVS</name>
<proteinExistence type="predicted"/>
<comment type="caution">
    <text evidence="2">The sequence shown here is derived from an EMBL/GenBank/DDBJ whole genome shotgun (WGS) entry which is preliminary data.</text>
</comment>
<feature type="region of interest" description="Disordered" evidence="1">
    <location>
        <begin position="47"/>
        <end position="73"/>
    </location>
</feature>
<evidence type="ECO:0000313" key="2">
    <source>
        <dbReference type="EMBL" id="CAH8306021.1"/>
    </source>
</evidence>
<evidence type="ECO:0000256" key="1">
    <source>
        <dbReference type="SAM" id="MobiDB-lite"/>
    </source>
</evidence>
<dbReference type="EMBL" id="CAKOAT010063044">
    <property type="protein sequence ID" value="CAH8306021.1"/>
    <property type="molecule type" value="Genomic_DNA"/>
</dbReference>
<sequence length="73" mass="8118">MEAAETSKTLISYMVTKIYVFFLYSLNDDSEPIRLATHVDISHGEDLAPMADPVNHESDQKGLARAVIESTPH</sequence>